<evidence type="ECO:0000313" key="2">
    <source>
        <dbReference type="EnsemblPlants" id="AET5Gv20726400.26"/>
    </source>
</evidence>
<dbReference type="Gramene" id="AET5Gv20726400.55">
    <property type="protein sequence ID" value="AET5Gv20726400.55"/>
    <property type="gene ID" value="AET5Gv20726400"/>
</dbReference>
<reference evidence="2" key="3">
    <citation type="journal article" date="2017" name="Nature">
        <title>Genome sequence of the progenitor of the wheat D genome Aegilops tauschii.</title>
        <authorList>
            <person name="Luo M.C."/>
            <person name="Gu Y.Q."/>
            <person name="Puiu D."/>
            <person name="Wang H."/>
            <person name="Twardziok S.O."/>
            <person name="Deal K.R."/>
            <person name="Huo N."/>
            <person name="Zhu T."/>
            <person name="Wang L."/>
            <person name="Wang Y."/>
            <person name="McGuire P.E."/>
            <person name="Liu S."/>
            <person name="Long H."/>
            <person name="Ramasamy R.K."/>
            <person name="Rodriguez J.C."/>
            <person name="Van S.L."/>
            <person name="Yuan L."/>
            <person name="Wang Z."/>
            <person name="Xia Z."/>
            <person name="Xiao L."/>
            <person name="Anderson O.D."/>
            <person name="Ouyang S."/>
            <person name="Liang Y."/>
            <person name="Zimin A.V."/>
            <person name="Pertea G."/>
            <person name="Qi P."/>
            <person name="Bennetzen J.L."/>
            <person name="Dai X."/>
            <person name="Dawson M.W."/>
            <person name="Muller H.G."/>
            <person name="Kugler K."/>
            <person name="Rivarola-Duarte L."/>
            <person name="Spannagl M."/>
            <person name="Mayer K.F.X."/>
            <person name="Lu F.H."/>
            <person name="Bevan M.W."/>
            <person name="Leroy P."/>
            <person name="Li P."/>
            <person name="You F.M."/>
            <person name="Sun Q."/>
            <person name="Liu Z."/>
            <person name="Lyons E."/>
            <person name="Wicker T."/>
            <person name="Salzberg S.L."/>
            <person name="Devos K.M."/>
            <person name="Dvorak J."/>
        </authorList>
    </citation>
    <scope>NUCLEOTIDE SEQUENCE [LARGE SCALE GENOMIC DNA]</scope>
    <source>
        <strain evidence="2">cv. AL8/78</strain>
    </source>
</reference>
<dbReference type="EnsemblPlants" id="AET5Gv20726400.26">
    <property type="protein sequence ID" value="AET5Gv20726400.26"/>
    <property type="gene ID" value="AET5Gv20726400"/>
</dbReference>
<keyword evidence="3" id="KW-1185">Reference proteome</keyword>
<evidence type="ECO:0000313" key="3">
    <source>
        <dbReference type="Proteomes" id="UP000015105"/>
    </source>
</evidence>
<dbReference type="Gramene" id="AET5Gv20726400.26">
    <property type="protein sequence ID" value="AET5Gv20726400.26"/>
    <property type="gene ID" value="AET5Gv20726400"/>
</dbReference>
<feature type="compositionally biased region" description="Acidic residues" evidence="1">
    <location>
        <begin position="85"/>
        <end position="97"/>
    </location>
</feature>
<protein>
    <submittedName>
        <fullName evidence="2">Uncharacterized protein</fullName>
    </submittedName>
</protein>
<accession>A0A453LDP4</accession>
<dbReference type="AlphaFoldDB" id="A0A453LDP4"/>
<dbReference type="Proteomes" id="UP000015105">
    <property type="component" value="Chromosome 5D"/>
</dbReference>
<dbReference type="Gramene" id="AET5Gv20726400.25">
    <property type="protein sequence ID" value="AET5Gv20726400.25"/>
    <property type="gene ID" value="AET5Gv20726400"/>
</dbReference>
<name>A0A453LDP4_AEGTS</name>
<feature type="region of interest" description="Disordered" evidence="1">
    <location>
        <begin position="71"/>
        <end position="97"/>
    </location>
</feature>
<reference evidence="2" key="5">
    <citation type="journal article" date="2021" name="G3 (Bethesda)">
        <title>Aegilops tauschii genome assembly Aet v5.0 features greater sequence contiguity and improved annotation.</title>
        <authorList>
            <person name="Wang L."/>
            <person name="Zhu T."/>
            <person name="Rodriguez J.C."/>
            <person name="Deal K.R."/>
            <person name="Dubcovsky J."/>
            <person name="McGuire P.E."/>
            <person name="Lux T."/>
            <person name="Spannagl M."/>
            <person name="Mayer K.F.X."/>
            <person name="Baldrich P."/>
            <person name="Meyers B.C."/>
            <person name="Huo N."/>
            <person name="Gu Y.Q."/>
            <person name="Zhou H."/>
            <person name="Devos K.M."/>
            <person name="Bennetzen J.L."/>
            <person name="Unver T."/>
            <person name="Budak H."/>
            <person name="Gulick P.J."/>
            <person name="Galiba G."/>
            <person name="Kalapos B."/>
            <person name="Nelson D.R."/>
            <person name="Li P."/>
            <person name="You F.M."/>
            <person name="Luo M.C."/>
            <person name="Dvorak J."/>
        </authorList>
    </citation>
    <scope>NUCLEOTIDE SEQUENCE [LARGE SCALE GENOMIC DNA]</scope>
    <source>
        <strain evidence="2">cv. AL8/78</strain>
    </source>
</reference>
<dbReference type="EnsemblPlants" id="AET5Gv20726400.25">
    <property type="protein sequence ID" value="AET5Gv20726400.25"/>
    <property type="gene ID" value="AET5Gv20726400"/>
</dbReference>
<evidence type="ECO:0000256" key="1">
    <source>
        <dbReference type="SAM" id="MobiDB-lite"/>
    </source>
</evidence>
<reference evidence="3" key="2">
    <citation type="journal article" date="2017" name="Nat. Plants">
        <title>The Aegilops tauschii genome reveals multiple impacts of transposons.</title>
        <authorList>
            <person name="Zhao G."/>
            <person name="Zou C."/>
            <person name="Li K."/>
            <person name="Wang K."/>
            <person name="Li T."/>
            <person name="Gao L."/>
            <person name="Zhang X."/>
            <person name="Wang H."/>
            <person name="Yang Z."/>
            <person name="Liu X."/>
            <person name="Jiang W."/>
            <person name="Mao L."/>
            <person name="Kong X."/>
            <person name="Jiao Y."/>
            <person name="Jia J."/>
        </authorList>
    </citation>
    <scope>NUCLEOTIDE SEQUENCE [LARGE SCALE GENOMIC DNA]</scope>
    <source>
        <strain evidence="3">cv. AL8/78</strain>
    </source>
</reference>
<dbReference type="Gramene" id="AET5Gv20726400.53">
    <property type="protein sequence ID" value="AET5Gv20726400.53"/>
    <property type="gene ID" value="AET5Gv20726400"/>
</dbReference>
<reference evidence="2" key="4">
    <citation type="submission" date="2019-03" db="UniProtKB">
        <authorList>
            <consortium name="EnsemblPlants"/>
        </authorList>
    </citation>
    <scope>IDENTIFICATION</scope>
</reference>
<proteinExistence type="predicted"/>
<organism evidence="2 3">
    <name type="scientific">Aegilops tauschii subsp. strangulata</name>
    <name type="common">Goatgrass</name>
    <dbReference type="NCBI Taxonomy" id="200361"/>
    <lineage>
        <taxon>Eukaryota</taxon>
        <taxon>Viridiplantae</taxon>
        <taxon>Streptophyta</taxon>
        <taxon>Embryophyta</taxon>
        <taxon>Tracheophyta</taxon>
        <taxon>Spermatophyta</taxon>
        <taxon>Magnoliopsida</taxon>
        <taxon>Liliopsida</taxon>
        <taxon>Poales</taxon>
        <taxon>Poaceae</taxon>
        <taxon>BOP clade</taxon>
        <taxon>Pooideae</taxon>
        <taxon>Triticodae</taxon>
        <taxon>Triticeae</taxon>
        <taxon>Triticinae</taxon>
        <taxon>Aegilops</taxon>
    </lineage>
</organism>
<dbReference type="EnsemblPlants" id="AET5Gv20726400.55">
    <property type="protein sequence ID" value="AET5Gv20726400.55"/>
    <property type="gene ID" value="AET5Gv20726400"/>
</dbReference>
<sequence length="97" mass="10979">MYYRRKRKPSDPINNLSLTANKIRSWGCGSVTEEWDSLYAQKVQLLTFLSTLPEPALSYGPSVKTNMANSIEQREQKKSDIIVLDSDDDDESTGAHK</sequence>
<dbReference type="EnsemblPlants" id="AET5Gv20726400.53">
    <property type="protein sequence ID" value="AET5Gv20726400.53"/>
    <property type="gene ID" value="AET5Gv20726400"/>
</dbReference>
<reference evidence="3" key="1">
    <citation type="journal article" date="2014" name="Science">
        <title>Ancient hybridizations among the ancestral genomes of bread wheat.</title>
        <authorList>
            <consortium name="International Wheat Genome Sequencing Consortium,"/>
            <person name="Marcussen T."/>
            <person name="Sandve S.R."/>
            <person name="Heier L."/>
            <person name="Spannagl M."/>
            <person name="Pfeifer M."/>
            <person name="Jakobsen K.S."/>
            <person name="Wulff B.B."/>
            <person name="Steuernagel B."/>
            <person name="Mayer K.F."/>
            <person name="Olsen O.A."/>
        </authorList>
    </citation>
    <scope>NUCLEOTIDE SEQUENCE [LARGE SCALE GENOMIC DNA]</scope>
    <source>
        <strain evidence="3">cv. AL8/78</strain>
    </source>
</reference>